<feature type="domain" description="Multidrug resistance protein MdtA-like beta-barrel" evidence="10">
    <location>
        <begin position="229"/>
        <end position="310"/>
    </location>
</feature>
<feature type="coiled-coil region" evidence="6">
    <location>
        <begin position="123"/>
        <end position="188"/>
    </location>
</feature>
<feature type="domain" description="YknX-like C-terminal permuted SH3-like" evidence="11">
    <location>
        <begin position="316"/>
        <end position="377"/>
    </location>
</feature>
<evidence type="ECO:0000313" key="12">
    <source>
        <dbReference type="EMBL" id="GAB1584749.1"/>
    </source>
</evidence>
<dbReference type="InterPro" id="IPR058624">
    <property type="entry name" value="MdtA-like_HH"/>
</dbReference>
<dbReference type="InterPro" id="IPR058637">
    <property type="entry name" value="YknX-like_C"/>
</dbReference>
<dbReference type="InterPro" id="IPR006143">
    <property type="entry name" value="RND_pump_MFP"/>
</dbReference>
<dbReference type="PANTHER" id="PTHR30469:SF12">
    <property type="entry name" value="MULTIDRUG RESISTANCE PROTEIN MDTA"/>
    <property type="match status" value="1"/>
</dbReference>
<evidence type="ECO:0000256" key="6">
    <source>
        <dbReference type="SAM" id="Coils"/>
    </source>
</evidence>
<keyword evidence="13" id="KW-1185">Reference proteome</keyword>
<keyword evidence="7" id="KW-1133">Transmembrane helix</keyword>
<dbReference type="Proteomes" id="UP001628091">
    <property type="component" value="Unassembled WGS sequence"/>
</dbReference>
<name>A0ABQ0H738_9HYPH</name>
<evidence type="ECO:0000259" key="10">
    <source>
        <dbReference type="Pfam" id="PF25944"/>
    </source>
</evidence>
<evidence type="ECO:0000256" key="5">
    <source>
        <dbReference type="ARBA" id="ARBA00023136"/>
    </source>
</evidence>
<evidence type="ECO:0000256" key="2">
    <source>
        <dbReference type="ARBA" id="ARBA00009477"/>
    </source>
</evidence>
<evidence type="ECO:0000259" key="11">
    <source>
        <dbReference type="Pfam" id="PF25989"/>
    </source>
</evidence>
<comment type="caution">
    <text evidence="12">The sequence shown here is derived from an EMBL/GenBank/DDBJ whole genome shotgun (WGS) entry which is preliminary data.</text>
</comment>
<keyword evidence="7" id="KW-0812">Transmembrane</keyword>
<dbReference type="Pfam" id="PF25989">
    <property type="entry name" value="YknX_C"/>
    <property type="match status" value="1"/>
</dbReference>
<dbReference type="Gene3D" id="1.10.287.470">
    <property type="entry name" value="Helix hairpin bin"/>
    <property type="match status" value="1"/>
</dbReference>
<evidence type="ECO:0000256" key="3">
    <source>
        <dbReference type="ARBA" id="ARBA00022475"/>
    </source>
</evidence>
<dbReference type="SUPFAM" id="SSF111369">
    <property type="entry name" value="HlyD-like secretion proteins"/>
    <property type="match status" value="1"/>
</dbReference>
<dbReference type="Pfam" id="PF25876">
    <property type="entry name" value="HH_MFP_RND"/>
    <property type="match status" value="1"/>
</dbReference>
<dbReference type="EMBL" id="BAAFZP010000002">
    <property type="protein sequence ID" value="GAB1584749.1"/>
    <property type="molecule type" value="Genomic_DNA"/>
</dbReference>
<dbReference type="InterPro" id="IPR058626">
    <property type="entry name" value="MdtA-like_b-barrel"/>
</dbReference>
<dbReference type="RefSeq" id="WP_407867095.1">
    <property type="nucleotide sequence ID" value="NZ_BAAFZP010000002.1"/>
</dbReference>
<protein>
    <submittedName>
        <fullName evidence="12">Multidrug efflux RND transporter periplasmic adaptor subunit MexM</fullName>
    </submittedName>
</protein>
<keyword evidence="5 7" id="KW-0472">Membrane</keyword>
<dbReference type="Gene3D" id="2.40.50.100">
    <property type="match status" value="1"/>
</dbReference>
<keyword evidence="4" id="KW-0997">Cell inner membrane</keyword>
<evidence type="ECO:0000256" key="1">
    <source>
        <dbReference type="ARBA" id="ARBA00004236"/>
    </source>
</evidence>
<feature type="domain" description="Multidrug resistance protein MdtA-like barrel-sandwich hybrid" evidence="9">
    <location>
        <begin position="86"/>
        <end position="222"/>
    </location>
</feature>
<comment type="subcellular location">
    <subcellularLocation>
        <location evidence="1">Cell membrane</location>
    </subcellularLocation>
</comment>
<dbReference type="PANTHER" id="PTHR30469">
    <property type="entry name" value="MULTIDRUG RESISTANCE PROTEIN MDTA"/>
    <property type="match status" value="1"/>
</dbReference>
<feature type="transmembrane region" description="Helical" evidence="7">
    <location>
        <begin position="20"/>
        <end position="40"/>
    </location>
</feature>
<proteinExistence type="inferred from homology"/>
<sequence length="404" mass="42688">MKEDSIETSDAAIAPKRMRIPWSFLLGAVVAAAVAGGVAYNASSKTQMAAAPPPATPVKIARAAVFDIPHVVEVVGTVDSLNDTLIRTQVEGVLTAVNFNEGDLVREGDLLAAIDDRPYRAALAAAQAQLARDRTALAVAERELARAQALLRQNVTSAQIVDQRSAEVEQLRATIALDEANVESAQVNLSFTKIYSPTTGRVGLREVDPGNLVRTGDVNGIASVVQMDPVSVVFSVPQQLLAELKNHVRSSNGGGVAIVDRGSDQRIQGRLAAFDNRIGDGTGTARVRAVFDNEDERLTPGAFVSLELQTSVSAQAIVIPKVAVRLGIDGSFVFRIRDGVAERVPVSIGYNDDDIAVVNDGIQAGDAVVTDGYSRLRPSARAEIVEEAPVENPTVMRVAGGAAR</sequence>
<dbReference type="Gene3D" id="2.40.30.170">
    <property type="match status" value="1"/>
</dbReference>
<dbReference type="Gene3D" id="2.40.420.20">
    <property type="match status" value="1"/>
</dbReference>
<feature type="domain" description="Multidrug resistance protein MdtA-like alpha-helical hairpin" evidence="8">
    <location>
        <begin position="123"/>
        <end position="192"/>
    </location>
</feature>
<dbReference type="InterPro" id="IPR058625">
    <property type="entry name" value="MdtA-like_BSH"/>
</dbReference>
<organism evidence="12 13">
    <name type="scientific">Phyllobacterium phragmitis</name>
    <dbReference type="NCBI Taxonomy" id="2670329"/>
    <lineage>
        <taxon>Bacteria</taxon>
        <taxon>Pseudomonadati</taxon>
        <taxon>Pseudomonadota</taxon>
        <taxon>Alphaproteobacteria</taxon>
        <taxon>Hyphomicrobiales</taxon>
        <taxon>Phyllobacteriaceae</taxon>
        <taxon>Phyllobacterium</taxon>
    </lineage>
</organism>
<accession>A0ABQ0H738</accession>
<comment type="similarity">
    <text evidence="2">Belongs to the membrane fusion protein (MFP) (TC 8.A.1) family.</text>
</comment>
<evidence type="ECO:0000256" key="7">
    <source>
        <dbReference type="SAM" id="Phobius"/>
    </source>
</evidence>
<dbReference type="Pfam" id="PF25944">
    <property type="entry name" value="Beta-barrel_RND"/>
    <property type="match status" value="1"/>
</dbReference>
<reference evidence="12 13" key="1">
    <citation type="submission" date="2024-10" db="EMBL/GenBank/DDBJ databases">
        <title>Isolation, draft genome sequencing and identification of Phyllobacterium sp. NSA23, isolated from leaf soil.</title>
        <authorList>
            <person name="Akita H."/>
        </authorList>
    </citation>
    <scope>NUCLEOTIDE SEQUENCE [LARGE SCALE GENOMIC DNA]</scope>
    <source>
        <strain evidence="12 13">NSA23</strain>
    </source>
</reference>
<dbReference type="Pfam" id="PF25917">
    <property type="entry name" value="BSH_RND"/>
    <property type="match status" value="1"/>
</dbReference>
<dbReference type="NCBIfam" id="TIGR01730">
    <property type="entry name" value="RND_mfp"/>
    <property type="match status" value="1"/>
</dbReference>
<keyword evidence="3" id="KW-1003">Cell membrane</keyword>
<evidence type="ECO:0000259" key="9">
    <source>
        <dbReference type="Pfam" id="PF25917"/>
    </source>
</evidence>
<evidence type="ECO:0000313" key="13">
    <source>
        <dbReference type="Proteomes" id="UP001628091"/>
    </source>
</evidence>
<evidence type="ECO:0000256" key="4">
    <source>
        <dbReference type="ARBA" id="ARBA00022519"/>
    </source>
</evidence>
<evidence type="ECO:0000259" key="8">
    <source>
        <dbReference type="Pfam" id="PF25876"/>
    </source>
</evidence>
<gene>
    <name evidence="12" type="primary">mexM</name>
    <name evidence="12" type="ORF">PPNSA23_46920</name>
</gene>
<keyword evidence="6" id="KW-0175">Coiled coil</keyword>